<evidence type="ECO:0000256" key="4">
    <source>
        <dbReference type="ARBA" id="ARBA00022643"/>
    </source>
</evidence>
<evidence type="ECO:0000313" key="8">
    <source>
        <dbReference type="Proteomes" id="UP001262835"/>
    </source>
</evidence>
<comment type="cofactor">
    <cofactor evidence="1">
        <name>FMN</name>
        <dbReference type="ChEBI" id="CHEBI:58210"/>
    </cofactor>
</comment>
<evidence type="ECO:0000256" key="5">
    <source>
        <dbReference type="ARBA" id="ARBA00023002"/>
    </source>
</evidence>
<comment type="caution">
    <text evidence="7">The sequence shown here is derived from an EMBL/GenBank/DDBJ whole genome shotgun (WGS) entry which is preliminary data.</text>
</comment>
<dbReference type="SUPFAM" id="SSF50475">
    <property type="entry name" value="FMN-binding split barrel"/>
    <property type="match status" value="1"/>
</dbReference>
<gene>
    <name evidence="7" type="ORF">Q9S78_02815</name>
</gene>
<dbReference type="InterPro" id="IPR019576">
    <property type="entry name" value="Pyridoxamine_oxidase_dimer_C"/>
</dbReference>
<comment type="similarity">
    <text evidence="2">Belongs to the pyridoxamine 5'-phosphate oxidase family.</text>
</comment>
<proteinExistence type="inferred from homology"/>
<evidence type="ECO:0000256" key="1">
    <source>
        <dbReference type="ARBA" id="ARBA00001917"/>
    </source>
</evidence>
<dbReference type="PANTHER" id="PTHR10851:SF0">
    <property type="entry name" value="PYRIDOXINE-5'-PHOSPHATE OXIDASE"/>
    <property type="match status" value="1"/>
</dbReference>
<protein>
    <submittedName>
        <fullName evidence="7">Pyridoxamine 5'-phosphate oxidase family protein</fullName>
    </submittedName>
</protein>
<evidence type="ECO:0000313" key="7">
    <source>
        <dbReference type="EMBL" id="MDT3329594.1"/>
    </source>
</evidence>
<evidence type="ECO:0000259" key="6">
    <source>
        <dbReference type="Pfam" id="PF10590"/>
    </source>
</evidence>
<evidence type="ECO:0000256" key="2">
    <source>
        <dbReference type="ARBA" id="ARBA00007301"/>
    </source>
</evidence>
<feature type="domain" description="Pyridoxine 5'-phosphate oxidase dimerisation C-terminal" evidence="6">
    <location>
        <begin position="143"/>
        <end position="179"/>
    </location>
</feature>
<name>A0ABU3GJ76_9MICO</name>
<dbReference type="EMBL" id="JAUZVT010000001">
    <property type="protein sequence ID" value="MDT3329594.1"/>
    <property type="molecule type" value="Genomic_DNA"/>
</dbReference>
<sequence>MNELTRWLRDQPSLIGTPPPLDLSDLPADPHDLFDRWIRAAADAGIPEVRAATLATADAAGRPDARTLILKGVSADGWEFAGPRSSAKGRQLADNPAAALNFWWQPVMRAVRVRGTVHEAAPAESAADIAGSPAGALLEPGEWALWRLVPERIEFWQGSPDRRHARIVFTRDGDDWTREV</sequence>
<dbReference type="Pfam" id="PF10590">
    <property type="entry name" value="PNP_phzG_C"/>
    <property type="match status" value="1"/>
</dbReference>
<dbReference type="PIRSF" id="PIRSF000190">
    <property type="entry name" value="Pyd_amn-ph_oxd"/>
    <property type="match status" value="1"/>
</dbReference>
<keyword evidence="8" id="KW-1185">Reference proteome</keyword>
<reference evidence="7 8" key="1">
    <citation type="submission" date="2023-08" db="EMBL/GenBank/DDBJ databases">
        <title>Microbacterium aquilitoris sp. nov. and Microbacterium gwkjibeachense sp. nov., isolated from beach.</title>
        <authorList>
            <person name="Lee S.D."/>
            <person name="Yang H."/>
            <person name="Kim I."/>
        </authorList>
    </citation>
    <scope>NUCLEOTIDE SEQUENCE [LARGE SCALE GENOMIC DNA]</scope>
    <source>
        <strain evidence="7 8">KSW-18</strain>
    </source>
</reference>
<dbReference type="Proteomes" id="UP001262835">
    <property type="component" value="Unassembled WGS sequence"/>
</dbReference>
<dbReference type="InterPro" id="IPR000659">
    <property type="entry name" value="Pyridox_Oxase"/>
</dbReference>
<dbReference type="RefSeq" id="WP_311858582.1">
    <property type="nucleotide sequence ID" value="NZ_JAUZVT010000001.1"/>
</dbReference>
<dbReference type="Gene3D" id="2.30.110.10">
    <property type="entry name" value="Electron Transport, Fmn-binding Protein, Chain A"/>
    <property type="match status" value="2"/>
</dbReference>
<dbReference type="InterPro" id="IPR012349">
    <property type="entry name" value="Split_barrel_FMN-bd"/>
</dbReference>
<evidence type="ECO:0000256" key="3">
    <source>
        <dbReference type="ARBA" id="ARBA00022630"/>
    </source>
</evidence>
<keyword evidence="5" id="KW-0560">Oxidoreductase</keyword>
<keyword evidence="3" id="KW-0285">Flavoprotein</keyword>
<keyword evidence="4" id="KW-0288">FMN</keyword>
<dbReference type="PANTHER" id="PTHR10851">
    <property type="entry name" value="PYRIDOXINE-5-PHOSPHATE OXIDASE"/>
    <property type="match status" value="1"/>
</dbReference>
<organism evidence="7 8">
    <name type="scientific">Microbacterium aquilitoris</name>
    <dbReference type="NCBI Taxonomy" id="3067307"/>
    <lineage>
        <taxon>Bacteria</taxon>
        <taxon>Bacillati</taxon>
        <taxon>Actinomycetota</taxon>
        <taxon>Actinomycetes</taxon>
        <taxon>Micrococcales</taxon>
        <taxon>Microbacteriaceae</taxon>
        <taxon>Microbacterium</taxon>
    </lineage>
</organism>
<accession>A0ABU3GJ76</accession>